<dbReference type="CDD" id="cd19071">
    <property type="entry name" value="AKR_AKR1-5-like"/>
    <property type="match status" value="1"/>
</dbReference>
<evidence type="ECO:0000259" key="7">
    <source>
        <dbReference type="Pfam" id="PF00248"/>
    </source>
</evidence>
<evidence type="ECO:0000256" key="3">
    <source>
        <dbReference type="ARBA" id="ARBA00023002"/>
    </source>
</evidence>
<evidence type="ECO:0000256" key="4">
    <source>
        <dbReference type="PIRSR" id="PIRSR000097-1"/>
    </source>
</evidence>
<dbReference type="PANTHER" id="PTHR43827">
    <property type="entry name" value="2,5-DIKETO-D-GLUCONIC ACID REDUCTASE"/>
    <property type="match status" value="1"/>
</dbReference>
<dbReference type="InterPro" id="IPR023210">
    <property type="entry name" value="NADP_OxRdtase_dom"/>
</dbReference>
<dbReference type="InterPro" id="IPR018170">
    <property type="entry name" value="Aldo/ket_reductase_CS"/>
</dbReference>
<dbReference type="SUPFAM" id="SSF51430">
    <property type="entry name" value="NAD(P)-linked oxidoreductase"/>
    <property type="match status" value="1"/>
</dbReference>
<evidence type="ECO:0000256" key="6">
    <source>
        <dbReference type="PIRSR" id="PIRSR000097-3"/>
    </source>
</evidence>
<protein>
    <submittedName>
        <fullName evidence="8">Aldo keto reductase family oxidoreductase</fullName>
    </submittedName>
</protein>
<evidence type="ECO:0000313" key="8">
    <source>
        <dbReference type="EMBL" id="KRN06743.1"/>
    </source>
</evidence>
<dbReference type="OrthoDB" id="9804790at2"/>
<dbReference type="RefSeq" id="WP_034989430.1">
    <property type="nucleotide sequence ID" value="NZ_AYZF01000008.1"/>
</dbReference>
<feature type="site" description="Lowers pKa of active site Tyr" evidence="6">
    <location>
        <position position="78"/>
    </location>
</feature>
<feature type="binding site" evidence="5">
    <location>
        <position position="111"/>
    </location>
    <ligand>
        <name>substrate</name>
    </ligand>
</feature>
<dbReference type="InterPro" id="IPR020471">
    <property type="entry name" value="AKR"/>
</dbReference>
<dbReference type="STRING" id="1423806.FD15_GL000298"/>
<comment type="caution">
    <text evidence="8">The sequence shown here is derived from an EMBL/GenBank/DDBJ whole genome shotgun (WGS) entry which is preliminary data.</text>
</comment>
<dbReference type="GO" id="GO:0016616">
    <property type="term" value="F:oxidoreductase activity, acting on the CH-OH group of donors, NAD or NADP as acceptor"/>
    <property type="evidence" value="ECO:0007669"/>
    <property type="project" value="UniProtKB-ARBA"/>
</dbReference>
<gene>
    <name evidence="8" type="ORF">FD15_GL000298</name>
</gene>
<keyword evidence="9" id="KW-1185">Reference proteome</keyword>
<sequence length="284" mass="32076">MKSLIDTYTLSNGSKIPIVGFGTWQTQAGPLAVIAVKSALSSGYRHIDTAEMYGNEKSVGKAIKESGISRRTLFVTSKLNNEAHSYTAAKDAIEKTLKDLQVDYLDLFLIHWPNPKAARDARWKDRLQDTWRALEDAYDKGKLKAIGVSNFRKRHFEVLEETQRITPMVNQIRICPGDVDRETIEFCRSKNILLEAYSPLGTGKIFSNDTLKNLAEKNGRTIAQICLRWSLQHGFLPLPKSIHEDRIEENSHLFDFELSDADMKSIDDLDGVVGYAPDPDKVDF</sequence>
<evidence type="ECO:0000256" key="2">
    <source>
        <dbReference type="ARBA" id="ARBA00022857"/>
    </source>
</evidence>
<comment type="similarity">
    <text evidence="1">Belongs to the aldo/keto reductase family.</text>
</comment>
<keyword evidence="2" id="KW-0521">NADP</keyword>
<evidence type="ECO:0000313" key="9">
    <source>
        <dbReference type="Proteomes" id="UP000050961"/>
    </source>
</evidence>
<dbReference type="eggNOG" id="COG0656">
    <property type="taxonomic scope" value="Bacteria"/>
</dbReference>
<name>A0A023CZJ5_9LACO</name>
<dbReference type="EMBL" id="AYZF01000008">
    <property type="protein sequence ID" value="KRN06743.1"/>
    <property type="molecule type" value="Genomic_DNA"/>
</dbReference>
<organism evidence="8 9">
    <name type="scientific">Liquorilactobacillus sucicola DSM 21376 = JCM 15457</name>
    <dbReference type="NCBI Taxonomy" id="1423806"/>
    <lineage>
        <taxon>Bacteria</taxon>
        <taxon>Bacillati</taxon>
        <taxon>Bacillota</taxon>
        <taxon>Bacilli</taxon>
        <taxon>Lactobacillales</taxon>
        <taxon>Lactobacillaceae</taxon>
        <taxon>Liquorilactobacillus</taxon>
    </lineage>
</organism>
<dbReference type="PIRSF" id="PIRSF000097">
    <property type="entry name" value="AKR"/>
    <property type="match status" value="1"/>
</dbReference>
<proteinExistence type="inferred from homology"/>
<reference evidence="8 9" key="1">
    <citation type="journal article" date="2015" name="Genome Announc.">
        <title>Expanding the biotechnology potential of lactobacilli through comparative genomics of 213 strains and associated genera.</title>
        <authorList>
            <person name="Sun Z."/>
            <person name="Harris H.M."/>
            <person name="McCann A."/>
            <person name="Guo C."/>
            <person name="Argimon S."/>
            <person name="Zhang W."/>
            <person name="Yang X."/>
            <person name="Jeffery I.B."/>
            <person name="Cooney J.C."/>
            <person name="Kagawa T.F."/>
            <person name="Liu W."/>
            <person name="Song Y."/>
            <person name="Salvetti E."/>
            <person name="Wrobel A."/>
            <person name="Rasinkangas P."/>
            <person name="Parkhill J."/>
            <person name="Rea M.C."/>
            <person name="O'Sullivan O."/>
            <person name="Ritari J."/>
            <person name="Douillard F.P."/>
            <person name="Paul Ross R."/>
            <person name="Yang R."/>
            <person name="Briner A.E."/>
            <person name="Felis G.E."/>
            <person name="de Vos W.M."/>
            <person name="Barrangou R."/>
            <person name="Klaenhammer T.R."/>
            <person name="Caufield P.W."/>
            <person name="Cui Y."/>
            <person name="Zhang H."/>
            <person name="O'Toole P.W."/>
        </authorList>
    </citation>
    <scope>NUCLEOTIDE SEQUENCE [LARGE SCALE GENOMIC DNA]</scope>
    <source>
        <strain evidence="8 9">DSM 21376</strain>
    </source>
</reference>
<dbReference type="AlphaFoldDB" id="A0A023CZJ5"/>
<evidence type="ECO:0000256" key="5">
    <source>
        <dbReference type="PIRSR" id="PIRSR000097-2"/>
    </source>
</evidence>
<evidence type="ECO:0000256" key="1">
    <source>
        <dbReference type="ARBA" id="ARBA00007905"/>
    </source>
</evidence>
<accession>A0A023CZJ5</accession>
<keyword evidence="3" id="KW-0560">Oxidoreductase</keyword>
<feature type="domain" description="NADP-dependent oxidoreductase" evidence="7">
    <location>
        <begin position="19"/>
        <end position="269"/>
    </location>
</feature>
<dbReference type="FunFam" id="3.20.20.100:FF:000015">
    <property type="entry name" value="Oxidoreductase, aldo/keto reductase family"/>
    <property type="match status" value="1"/>
</dbReference>
<dbReference type="PRINTS" id="PR00069">
    <property type="entry name" value="ALDKETRDTASE"/>
</dbReference>
<dbReference type="Pfam" id="PF00248">
    <property type="entry name" value="Aldo_ket_red"/>
    <property type="match status" value="1"/>
</dbReference>
<dbReference type="Gene3D" id="3.20.20.100">
    <property type="entry name" value="NADP-dependent oxidoreductase domain"/>
    <property type="match status" value="1"/>
</dbReference>
<dbReference type="PROSITE" id="PS00063">
    <property type="entry name" value="ALDOKETO_REDUCTASE_3"/>
    <property type="match status" value="1"/>
</dbReference>
<feature type="active site" description="Proton donor" evidence="4">
    <location>
        <position position="53"/>
    </location>
</feature>
<dbReference type="PANTHER" id="PTHR43827:SF3">
    <property type="entry name" value="NADP-DEPENDENT OXIDOREDUCTASE DOMAIN-CONTAINING PROTEIN"/>
    <property type="match status" value="1"/>
</dbReference>
<dbReference type="InterPro" id="IPR036812">
    <property type="entry name" value="NAD(P)_OxRdtase_dom_sf"/>
</dbReference>
<dbReference type="PROSITE" id="PS00798">
    <property type="entry name" value="ALDOKETO_REDUCTASE_1"/>
    <property type="match status" value="1"/>
</dbReference>
<dbReference type="Proteomes" id="UP000050961">
    <property type="component" value="Unassembled WGS sequence"/>
</dbReference>
<dbReference type="PATRIC" id="fig|1423806.3.peg.306"/>